<feature type="compositionally biased region" description="Basic and acidic residues" evidence="6">
    <location>
        <begin position="353"/>
        <end position="365"/>
    </location>
</feature>
<keyword evidence="2" id="KW-1003">Cell membrane</keyword>
<dbReference type="AlphaFoldDB" id="A0A7W9LK52"/>
<evidence type="ECO:0000256" key="6">
    <source>
        <dbReference type="SAM" id="MobiDB-lite"/>
    </source>
</evidence>
<keyword evidence="9" id="KW-1185">Reference proteome</keyword>
<feature type="compositionally biased region" description="Basic and acidic residues" evidence="6">
    <location>
        <begin position="328"/>
        <end position="339"/>
    </location>
</feature>
<keyword evidence="5 7" id="KW-0472">Membrane</keyword>
<dbReference type="EMBL" id="JACHMM010000001">
    <property type="protein sequence ID" value="MBB5786820.1"/>
    <property type="molecule type" value="Genomic_DNA"/>
</dbReference>
<feature type="transmembrane region" description="Helical" evidence="7">
    <location>
        <begin position="124"/>
        <end position="143"/>
    </location>
</feature>
<evidence type="ECO:0000313" key="9">
    <source>
        <dbReference type="Proteomes" id="UP000542813"/>
    </source>
</evidence>
<dbReference type="PIRSF" id="PIRSF035875">
    <property type="entry name" value="RNase_BN"/>
    <property type="match status" value="1"/>
</dbReference>
<comment type="caution">
    <text evidence="8">The sequence shown here is derived from an EMBL/GenBank/DDBJ whole genome shotgun (WGS) entry which is preliminary data.</text>
</comment>
<keyword evidence="4 7" id="KW-1133">Transmembrane helix</keyword>
<proteinExistence type="predicted"/>
<dbReference type="PANTHER" id="PTHR30213">
    <property type="entry name" value="INNER MEMBRANE PROTEIN YHJD"/>
    <property type="match status" value="1"/>
</dbReference>
<sequence>MATETRGRHSSAGSQPEDRPHPDDERKPDAPTQLTKPSWGYVARRTVREFLHDECPDQAAALTYYAMLSLFPALVALASIPALVGQDSQQTTDRLVQLVQDIAPSLVTSDIEGPINQLTNAPGAGLALVIGLLAALWSASGYVDAFGRAMNRIYDVDEGRPFWKLRPQMLGITLLTMLLVIAAAVMLVVSGPVARAVGDTIGLGSTAVTVWNIAKWPVLVLVVVMIVAILYWGTPNVRQPKLRWISMGAVIAIVVWALGSAAFGLYVSNFGSYNKTYGSLAGIIVFLLWLWLTNLALLFGAEFDAETERARQLQAGMPAEESIQLPPRDTRKIEKDAEKQAQLVRRGRRLRRSRGDSTELPEERG</sequence>
<evidence type="ECO:0000256" key="3">
    <source>
        <dbReference type="ARBA" id="ARBA00022692"/>
    </source>
</evidence>
<dbReference type="NCBIfam" id="TIGR00765">
    <property type="entry name" value="yihY_not_rbn"/>
    <property type="match status" value="1"/>
</dbReference>
<reference evidence="8 9" key="1">
    <citation type="submission" date="2020-08" db="EMBL/GenBank/DDBJ databases">
        <title>Sequencing the genomes of 1000 actinobacteria strains.</title>
        <authorList>
            <person name="Klenk H.-P."/>
        </authorList>
    </citation>
    <scope>NUCLEOTIDE SEQUENCE [LARGE SCALE GENOMIC DNA]</scope>
    <source>
        <strain evidence="8 9">DSM 102122</strain>
    </source>
</reference>
<gene>
    <name evidence="8" type="ORF">HD601_001395</name>
</gene>
<evidence type="ECO:0000256" key="5">
    <source>
        <dbReference type="ARBA" id="ARBA00023136"/>
    </source>
</evidence>
<feature type="transmembrane region" description="Helical" evidence="7">
    <location>
        <begin position="213"/>
        <end position="232"/>
    </location>
</feature>
<protein>
    <submittedName>
        <fullName evidence="8">Membrane protein</fullName>
    </submittedName>
</protein>
<dbReference type="Pfam" id="PF03631">
    <property type="entry name" value="Virul_fac_BrkB"/>
    <property type="match status" value="1"/>
</dbReference>
<feature type="transmembrane region" description="Helical" evidence="7">
    <location>
        <begin position="170"/>
        <end position="193"/>
    </location>
</feature>
<organism evidence="8 9">
    <name type="scientific">Jiangella mangrovi</name>
    <dbReference type="NCBI Taxonomy" id="1524084"/>
    <lineage>
        <taxon>Bacteria</taxon>
        <taxon>Bacillati</taxon>
        <taxon>Actinomycetota</taxon>
        <taxon>Actinomycetes</taxon>
        <taxon>Jiangellales</taxon>
        <taxon>Jiangellaceae</taxon>
        <taxon>Jiangella</taxon>
    </lineage>
</organism>
<evidence type="ECO:0000256" key="7">
    <source>
        <dbReference type="SAM" id="Phobius"/>
    </source>
</evidence>
<feature type="transmembrane region" description="Helical" evidence="7">
    <location>
        <begin position="279"/>
        <end position="301"/>
    </location>
</feature>
<feature type="transmembrane region" description="Helical" evidence="7">
    <location>
        <begin position="244"/>
        <end position="267"/>
    </location>
</feature>
<dbReference type="PANTHER" id="PTHR30213:SF0">
    <property type="entry name" value="UPF0761 MEMBRANE PROTEIN YIHY"/>
    <property type="match status" value="1"/>
</dbReference>
<keyword evidence="3 7" id="KW-0812">Transmembrane</keyword>
<feature type="compositionally biased region" description="Basic and acidic residues" evidence="6">
    <location>
        <begin position="16"/>
        <end position="29"/>
    </location>
</feature>
<name>A0A7W9LK52_9ACTN</name>
<evidence type="ECO:0000256" key="2">
    <source>
        <dbReference type="ARBA" id="ARBA00022475"/>
    </source>
</evidence>
<comment type="subcellular location">
    <subcellularLocation>
        <location evidence="1">Cell membrane</location>
        <topology evidence="1">Multi-pass membrane protein</topology>
    </subcellularLocation>
</comment>
<feature type="region of interest" description="Disordered" evidence="6">
    <location>
        <begin position="1"/>
        <end position="38"/>
    </location>
</feature>
<dbReference type="GO" id="GO:0005886">
    <property type="term" value="C:plasma membrane"/>
    <property type="evidence" value="ECO:0007669"/>
    <property type="project" value="UniProtKB-SubCell"/>
</dbReference>
<dbReference type="RefSeq" id="WP_184820483.1">
    <property type="nucleotide sequence ID" value="NZ_JACHMM010000001.1"/>
</dbReference>
<evidence type="ECO:0000256" key="1">
    <source>
        <dbReference type="ARBA" id="ARBA00004651"/>
    </source>
</evidence>
<dbReference type="Proteomes" id="UP000542813">
    <property type="component" value="Unassembled WGS sequence"/>
</dbReference>
<feature type="region of interest" description="Disordered" evidence="6">
    <location>
        <begin position="320"/>
        <end position="365"/>
    </location>
</feature>
<evidence type="ECO:0000313" key="8">
    <source>
        <dbReference type="EMBL" id="MBB5786820.1"/>
    </source>
</evidence>
<accession>A0A7W9LK52</accession>
<evidence type="ECO:0000256" key="4">
    <source>
        <dbReference type="ARBA" id="ARBA00022989"/>
    </source>
</evidence>
<feature type="transmembrane region" description="Helical" evidence="7">
    <location>
        <begin position="62"/>
        <end position="84"/>
    </location>
</feature>
<dbReference type="InterPro" id="IPR017039">
    <property type="entry name" value="Virul_fac_BrkB"/>
</dbReference>